<reference evidence="2 3" key="1">
    <citation type="submission" date="2016-11" db="EMBL/GenBank/DDBJ databases">
        <authorList>
            <person name="Jaros S."/>
            <person name="Januszkiewicz K."/>
            <person name="Wedrychowicz H."/>
        </authorList>
    </citation>
    <scope>NUCLEOTIDE SEQUENCE [LARGE SCALE GENOMIC DNA]</scope>
    <source>
        <strain evidence="2 3">DSM 18899</strain>
    </source>
</reference>
<name>A0A1K2HC79_9NEIS</name>
<protein>
    <submittedName>
        <fullName evidence="2">ABC-type transporter Mla maintaining outer membrane lipid asymmetry, MlaB component, contains STAS domain</fullName>
    </submittedName>
</protein>
<dbReference type="OrthoDB" id="8527158at2"/>
<dbReference type="InterPro" id="IPR058548">
    <property type="entry name" value="MlaB-like_STAS"/>
</dbReference>
<dbReference type="AlphaFoldDB" id="A0A1K2HC79"/>
<dbReference type="Proteomes" id="UP000186513">
    <property type="component" value="Unassembled WGS sequence"/>
</dbReference>
<evidence type="ECO:0000313" key="2">
    <source>
        <dbReference type="EMBL" id="SFZ74379.1"/>
    </source>
</evidence>
<dbReference type="PROSITE" id="PS50801">
    <property type="entry name" value="STAS"/>
    <property type="match status" value="1"/>
</dbReference>
<evidence type="ECO:0000259" key="1">
    <source>
        <dbReference type="PROSITE" id="PS50801"/>
    </source>
</evidence>
<dbReference type="RefSeq" id="WP_072427763.1">
    <property type="nucleotide sequence ID" value="NZ_FPKR01000004.1"/>
</dbReference>
<dbReference type="InterPro" id="IPR036513">
    <property type="entry name" value="STAS_dom_sf"/>
</dbReference>
<feature type="domain" description="STAS" evidence="1">
    <location>
        <begin position="14"/>
        <end position="108"/>
    </location>
</feature>
<dbReference type="InterPro" id="IPR052746">
    <property type="entry name" value="MlaB_ABC_Transporter"/>
</dbReference>
<proteinExistence type="predicted"/>
<dbReference type="Pfam" id="PF13466">
    <property type="entry name" value="STAS_2"/>
    <property type="match status" value="1"/>
</dbReference>
<gene>
    <name evidence="2" type="ORF">SAMN02745887_01231</name>
</gene>
<dbReference type="CDD" id="cd07043">
    <property type="entry name" value="STAS_anti-anti-sigma_factors"/>
    <property type="match status" value="1"/>
</dbReference>
<dbReference type="InterPro" id="IPR002645">
    <property type="entry name" value="STAS_dom"/>
</dbReference>
<dbReference type="PANTHER" id="PTHR35849:SF2">
    <property type="entry name" value="BLR2341 PROTEIN"/>
    <property type="match status" value="1"/>
</dbReference>
<dbReference type="STRING" id="1121279.SAMN02745887_01231"/>
<organism evidence="2 3">
    <name type="scientific">Chitinimonas taiwanensis DSM 18899</name>
    <dbReference type="NCBI Taxonomy" id="1121279"/>
    <lineage>
        <taxon>Bacteria</taxon>
        <taxon>Pseudomonadati</taxon>
        <taxon>Pseudomonadota</taxon>
        <taxon>Betaproteobacteria</taxon>
        <taxon>Neisseriales</taxon>
        <taxon>Chitinibacteraceae</taxon>
        <taxon>Chitinimonas</taxon>
    </lineage>
</organism>
<sequence length="108" mass="11854">MPISSAYHHDRCALHLDGPLTIYEARQSKQRLLDELNLARELDIDLAGVSEFDTAGMQILLLLKREAGRLDKPLRFLGHSKAVLAVLDLYNLAGVFGDPVVLASGDEA</sequence>
<evidence type="ECO:0000313" key="3">
    <source>
        <dbReference type="Proteomes" id="UP000186513"/>
    </source>
</evidence>
<dbReference type="Gene3D" id="3.30.750.24">
    <property type="entry name" value="STAS domain"/>
    <property type="match status" value="1"/>
</dbReference>
<accession>A0A1K2HC79</accession>
<keyword evidence="3" id="KW-1185">Reference proteome</keyword>
<dbReference type="PANTHER" id="PTHR35849">
    <property type="entry name" value="BLR2341 PROTEIN"/>
    <property type="match status" value="1"/>
</dbReference>
<dbReference type="SUPFAM" id="SSF52091">
    <property type="entry name" value="SpoIIaa-like"/>
    <property type="match status" value="1"/>
</dbReference>
<dbReference type="EMBL" id="FPKR01000004">
    <property type="protein sequence ID" value="SFZ74379.1"/>
    <property type="molecule type" value="Genomic_DNA"/>
</dbReference>